<keyword evidence="6" id="KW-1185">Reference proteome</keyword>
<keyword evidence="3" id="KW-0804">Transcription</keyword>
<dbReference type="EMBL" id="JAPKFM010000011">
    <property type="protein sequence ID" value="MCX2964919.1"/>
    <property type="molecule type" value="Genomic_DNA"/>
</dbReference>
<comment type="caution">
    <text evidence="5">The sequence shown here is derived from an EMBL/GenBank/DDBJ whole genome shotgun (WGS) entry which is preliminary data.</text>
</comment>
<evidence type="ECO:0000256" key="3">
    <source>
        <dbReference type="ARBA" id="ARBA00023163"/>
    </source>
</evidence>
<evidence type="ECO:0000313" key="5">
    <source>
        <dbReference type="EMBL" id="MCX2964919.1"/>
    </source>
</evidence>
<dbReference type="Pfam" id="PF14525">
    <property type="entry name" value="AraC_binding_2"/>
    <property type="match status" value="1"/>
</dbReference>
<dbReference type="InterPro" id="IPR035418">
    <property type="entry name" value="AraC-bd_2"/>
</dbReference>
<dbReference type="GO" id="GO:0003700">
    <property type="term" value="F:DNA-binding transcription factor activity"/>
    <property type="evidence" value="ECO:0007669"/>
    <property type="project" value="InterPro"/>
</dbReference>
<proteinExistence type="predicted"/>
<evidence type="ECO:0000259" key="4">
    <source>
        <dbReference type="PROSITE" id="PS01124"/>
    </source>
</evidence>
<reference evidence="5" key="1">
    <citation type="submission" date="2022-10" db="EMBL/GenBank/DDBJ databases">
        <title>WGS of marine actinomycetes from Thailand.</title>
        <authorList>
            <person name="Thawai C."/>
        </authorList>
    </citation>
    <scope>NUCLEOTIDE SEQUENCE</scope>
    <source>
        <strain evidence="5">SW21</strain>
    </source>
</reference>
<gene>
    <name evidence="5" type="ORF">OSB52_12545</name>
</gene>
<organism evidence="5 6">
    <name type="scientific">Gordonia aquimaris</name>
    <dbReference type="NCBI Taxonomy" id="2984863"/>
    <lineage>
        <taxon>Bacteria</taxon>
        <taxon>Bacillati</taxon>
        <taxon>Actinomycetota</taxon>
        <taxon>Actinomycetes</taxon>
        <taxon>Mycobacteriales</taxon>
        <taxon>Gordoniaceae</taxon>
        <taxon>Gordonia</taxon>
    </lineage>
</organism>
<dbReference type="Gene3D" id="1.10.10.60">
    <property type="entry name" value="Homeodomain-like"/>
    <property type="match status" value="1"/>
</dbReference>
<keyword evidence="1" id="KW-0805">Transcription regulation</keyword>
<dbReference type="PROSITE" id="PS00041">
    <property type="entry name" value="HTH_ARAC_FAMILY_1"/>
    <property type="match status" value="1"/>
</dbReference>
<protein>
    <submittedName>
        <fullName evidence="5">AraC family transcriptional regulator</fullName>
    </submittedName>
</protein>
<dbReference type="InterPro" id="IPR018060">
    <property type="entry name" value="HTH_AraC"/>
</dbReference>
<dbReference type="InterPro" id="IPR018062">
    <property type="entry name" value="HTH_AraC-typ_CS"/>
</dbReference>
<dbReference type="RefSeq" id="WP_266061983.1">
    <property type="nucleotide sequence ID" value="NZ_JAPKFM010000011.1"/>
</dbReference>
<dbReference type="PROSITE" id="PS01124">
    <property type="entry name" value="HTH_ARAC_FAMILY_2"/>
    <property type="match status" value="1"/>
</dbReference>
<dbReference type="PANTHER" id="PTHR46796:SF6">
    <property type="entry name" value="ARAC SUBFAMILY"/>
    <property type="match status" value="1"/>
</dbReference>
<dbReference type="PANTHER" id="PTHR46796">
    <property type="entry name" value="HTH-TYPE TRANSCRIPTIONAL ACTIVATOR RHAS-RELATED"/>
    <property type="match status" value="1"/>
</dbReference>
<dbReference type="Proteomes" id="UP001143347">
    <property type="component" value="Unassembled WGS sequence"/>
</dbReference>
<dbReference type="InterPro" id="IPR020449">
    <property type="entry name" value="Tscrpt_reg_AraC-type_HTH"/>
</dbReference>
<keyword evidence="2" id="KW-0238">DNA-binding</keyword>
<dbReference type="SUPFAM" id="SSF46689">
    <property type="entry name" value="Homeodomain-like"/>
    <property type="match status" value="1"/>
</dbReference>
<sequence length="330" mass="35582">MAENEQSHGGLRTADTDDVVELRTGDLDSTEGRAEWARTIGQLYGEMDVTWDKPTERYDAEWGGRAFGRLHVSAIRSDVQTVVRSPAMIRDSGEDGYLLLMVTDGAVEVTQCDRTAELGRGAFAMVNLNRPFVFHSLVPFHQVAVRIPTSLMESRLPARLAGHAVARTYEPLGAPAVLGRLLADLAGSDESMSQSTRASFGSATVDMLAAALSETTSIGPALTQRERDLARIAQIISDGLHDPYLSLPDVAAAAGMSLRNMQKLVSATGHTPTGLLHQARVERAKNLLLTTDLSVADVAAAVGYLDVSHFSRTFRRLTGHSPGRFRAANS</sequence>
<dbReference type="InterPro" id="IPR050204">
    <property type="entry name" value="AraC_XylS_family_regulators"/>
</dbReference>
<dbReference type="GO" id="GO:0043565">
    <property type="term" value="F:sequence-specific DNA binding"/>
    <property type="evidence" value="ECO:0007669"/>
    <property type="project" value="InterPro"/>
</dbReference>
<evidence type="ECO:0000256" key="2">
    <source>
        <dbReference type="ARBA" id="ARBA00023125"/>
    </source>
</evidence>
<evidence type="ECO:0000256" key="1">
    <source>
        <dbReference type="ARBA" id="ARBA00023015"/>
    </source>
</evidence>
<dbReference type="PRINTS" id="PR00032">
    <property type="entry name" value="HTHARAC"/>
</dbReference>
<dbReference type="InterPro" id="IPR009057">
    <property type="entry name" value="Homeodomain-like_sf"/>
</dbReference>
<evidence type="ECO:0000313" key="6">
    <source>
        <dbReference type="Proteomes" id="UP001143347"/>
    </source>
</evidence>
<accession>A0A9X3I5W6</accession>
<dbReference type="Pfam" id="PF12833">
    <property type="entry name" value="HTH_18"/>
    <property type="match status" value="1"/>
</dbReference>
<dbReference type="SMART" id="SM00342">
    <property type="entry name" value="HTH_ARAC"/>
    <property type="match status" value="1"/>
</dbReference>
<feature type="domain" description="HTH araC/xylS-type" evidence="4">
    <location>
        <begin position="230"/>
        <end position="328"/>
    </location>
</feature>
<dbReference type="AlphaFoldDB" id="A0A9X3I5W6"/>
<name>A0A9X3I5W6_9ACTN</name>